<organism evidence="5 6">
    <name type="scientific">Flavobacterium azizsancarii</name>
    <dbReference type="NCBI Taxonomy" id="2961580"/>
    <lineage>
        <taxon>Bacteria</taxon>
        <taxon>Pseudomonadati</taxon>
        <taxon>Bacteroidota</taxon>
        <taxon>Flavobacteriia</taxon>
        <taxon>Flavobacteriales</taxon>
        <taxon>Flavobacteriaceae</taxon>
        <taxon>Flavobacterium</taxon>
    </lineage>
</organism>
<proteinExistence type="predicted"/>
<name>A0ABT4W5X7_9FLAO</name>
<sequence length="319" mass="34811">MPKPFVFNDQTQDNSYGFSIVTAGISLKRFKKNPMMLNQHWNSTSNVLGKWENVKVDKDLLLAEPVFDLDDEDAVFVSGKVDRGFINSCSMGITFNREDLQIVGDKVIMTKCELYECSIVAVPSNANSIRLYSQSGELLKDEEVKELCLSLQPVTGENQTLELNPKNDMKKITLSLAVLTALSFDKTNPDVDVEAVEAAVLKLSLENAESKGKLLAMQTEKDNAVAADLKATLDAGQAAGKFAAPKRAEFEALGNVSLSILKTTLDSIPAKTTLADKTVVAVGGGATTKEEFQKLSLDAQLAFKTTQPDEYAKLFNTKK</sequence>
<dbReference type="Proteomes" id="UP001212170">
    <property type="component" value="Unassembled WGS sequence"/>
</dbReference>
<evidence type="ECO:0000256" key="2">
    <source>
        <dbReference type="ARBA" id="ARBA00022670"/>
    </source>
</evidence>
<dbReference type="RefSeq" id="WP_271333887.1">
    <property type="nucleotide sequence ID" value="NZ_JAMZNK010000001.1"/>
</dbReference>
<keyword evidence="6" id="KW-1185">Reference proteome</keyword>
<evidence type="ECO:0000256" key="3">
    <source>
        <dbReference type="ARBA" id="ARBA00022801"/>
    </source>
</evidence>
<keyword evidence="1" id="KW-1188">Viral release from host cell</keyword>
<keyword evidence="3" id="KW-0378">Hydrolase</keyword>
<dbReference type="GO" id="GO:0006508">
    <property type="term" value="P:proteolysis"/>
    <property type="evidence" value="ECO:0007669"/>
    <property type="project" value="UniProtKB-KW"/>
</dbReference>
<dbReference type="InterPro" id="IPR054613">
    <property type="entry name" value="Peptidase_S78_dom"/>
</dbReference>
<gene>
    <name evidence="5" type="ORF">NJT12_00100</name>
</gene>
<accession>A0ABT4W5X7</accession>
<feature type="domain" description="Prohead serine protease" evidence="4">
    <location>
        <begin position="33"/>
        <end position="136"/>
    </location>
</feature>
<evidence type="ECO:0000256" key="1">
    <source>
        <dbReference type="ARBA" id="ARBA00022612"/>
    </source>
</evidence>
<protein>
    <submittedName>
        <fullName evidence="5">HK97 family phage prohead protease</fullName>
    </submittedName>
</protein>
<dbReference type="GO" id="GO:0008233">
    <property type="term" value="F:peptidase activity"/>
    <property type="evidence" value="ECO:0007669"/>
    <property type="project" value="UniProtKB-KW"/>
</dbReference>
<keyword evidence="2 5" id="KW-0645">Protease</keyword>
<evidence type="ECO:0000313" key="6">
    <source>
        <dbReference type="Proteomes" id="UP001212170"/>
    </source>
</evidence>
<dbReference type="Pfam" id="PF04586">
    <property type="entry name" value="Peptidase_S78"/>
    <property type="match status" value="1"/>
</dbReference>
<comment type="caution">
    <text evidence="5">The sequence shown here is derived from an EMBL/GenBank/DDBJ whole genome shotgun (WGS) entry which is preliminary data.</text>
</comment>
<reference evidence="5 6" key="1">
    <citation type="journal article" date="2023" name="Chemosphere">
        <title>Whole genome analysis of Flavobacterium aziz-sancarii sp. nov., isolated from Ardley Island (Antarctica), revealed a rich resistome and bioremediation potential.</title>
        <authorList>
            <person name="Otur C."/>
            <person name="Okay S."/>
            <person name="Kurt-Kizildogan A."/>
        </authorList>
    </citation>
    <scope>NUCLEOTIDE SEQUENCE [LARGE SCALE GENOMIC DNA]</scope>
    <source>
        <strain evidence="5 6">AC</strain>
    </source>
</reference>
<dbReference type="EMBL" id="JAMZNK010000001">
    <property type="protein sequence ID" value="MDA6068003.1"/>
    <property type="molecule type" value="Genomic_DNA"/>
</dbReference>
<evidence type="ECO:0000259" key="4">
    <source>
        <dbReference type="Pfam" id="PF04586"/>
    </source>
</evidence>
<evidence type="ECO:0000313" key="5">
    <source>
        <dbReference type="EMBL" id="MDA6068003.1"/>
    </source>
</evidence>